<evidence type="ECO:0000313" key="3">
    <source>
        <dbReference type="EMBL" id="CAB4123841.1"/>
    </source>
</evidence>
<keyword evidence="1" id="KW-0175">Coiled coil</keyword>
<feature type="coiled-coil region" evidence="1">
    <location>
        <begin position="697"/>
        <end position="747"/>
    </location>
</feature>
<name>A0A6J5KPM9_9CAUD</name>
<organism evidence="3">
    <name type="scientific">uncultured Caudovirales phage</name>
    <dbReference type="NCBI Taxonomy" id="2100421"/>
    <lineage>
        <taxon>Viruses</taxon>
        <taxon>Duplodnaviria</taxon>
        <taxon>Heunggongvirae</taxon>
        <taxon>Uroviricota</taxon>
        <taxon>Caudoviricetes</taxon>
        <taxon>Peduoviridae</taxon>
        <taxon>Maltschvirus</taxon>
        <taxon>Maltschvirus maltsch</taxon>
    </lineage>
</organism>
<feature type="compositionally biased region" description="Polar residues" evidence="2">
    <location>
        <begin position="1"/>
        <end position="13"/>
    </location>
</feature>
<sequence length="861" mass="95346">MATSSMFPSTSQAPLGLQDSDLPDAPDLEIEIDNPDAVTLSDGSMEITIIPDDPTKGGDFDANLAEEMSEGDLQSLSSELIELIDADITSRKDWVEAYVKGLEVLGMKYEERTEPWTGACGVFSTVLTEAAVRFQSETIIETFPAQGPVKTEIIGAIDKMKEEAGERVRDDMNYQLTEVMSEYRPEHERMLYNLGLAGSAFKKVYYDPGMGRQVAMFVPAEDLIIPYGASSVRTSERVTHVMRKTKNDIAKLIAAGFYRDVELGEPTVIQTDIEKAKAKDQGYSITDDERYQILEVHVDYDLPGYEDEDGIALPYVVTIDRSTTAVLAVRRNWDPENEQRLKRQHFVQYTYIPGFGAYGLGLINLIGGYARAGTSLIRQLVDAGTLSNLPGGMKTRGLRVKGDDTPIAPGEFRDVDIASGALRDNIMPLPYKEPSQVLLALLNQITDEGRRLGSIADMNVSDMGANAPVGTTLALLERQLKTMSAVQARVHFSMKEEFQLLRDIIRDYTPEEYAFDPSSGDRKAKRGDYDLVAVIPVSDPNSATMAQRIMQYQAVIQLSQGAPQIYDLPQLHRQMIEVLGIKNADKLVPIDDDMKPRDPVSENMAFLNGKPTKAFIYQDHDAHIAVHTAMMQDPMLMQQIGQNPQAQKMMMSIQAHISEHLAYAYRSKVEAQLGVPMPAPDENLPEELEVQLSRMVAQAAQQVLQQSKGQAAQAQAQQAAQDPLVQIQQAELQIKQQEAATKAKKVDGDLALKQQELQMKQQQTGGEPPEMIAARHQQEMQQQAQRHAMELQQAQQSHAVQMAQQAQAGQMKAQQAGQALAHGGEVHMQKAMHADQTHLHKLHMAEEAAKAQAKLKPKGSK</sequence>
<feature type="region of interest" description="Disordered" evidence="2">
    <location>
        <begin position="1"/>
        <end position="27"/>
    </location>
</feature>
<evidence type="ECO:0000256" key="2">
    <source>
        <dbReference type="SAM" id="MobiDB-lite"/>
    </source>
</evidence>
<evidence type="ECO:0000256" key="1">
    <source>
        <dbReference type="SAM" id="Coils"/>
    </source>
</evidence>
<proteinExistence type="predicted"/>
<gene>
    <name evidence="3" type="ORF">UFOVP48_93</name>
</gene>
<dbReference type="EMBL" id="LR796172">
    <property type="protein sequence ID" value="CAB4123841.1"/>
    <property type="molecule type" value="Genomic_DNA"/>
</dbReference>
<accession>A0A6J5KPM9</accession>
<reference evidence="3" key="1">
    <citation type="submission" date="2020-04" db="EMBL/GenBank/DDBJ databases">
        <authorList>
            <person name="Chiriac C."/>
            <person name="Salcher M."/>
            <person name="Ghai R."/>
            <person name="Kavagutti S V."/>
        </authorList>
    </citation>
    <scope>NUCLEOTIDE SEQUENCE</scope>
</reference>
<protein>
    <submittedName>
        <fullName evidence="3">Uncharacterized protein</fullName>
    </submittedName>
</protein>